<dbReference type="AlphaFoldDB" id="A0A1M6LC66"/>
<gene>
    <name evidence="1" type="ORF">SAMN04488028_101903</name>
</gene>
<name>A0A1M6LC66_REIAG</name>
<dbReference type="STRING" id="156994.SAMN04488028_101903"/>
<reference evidence="2" key="1">
    <citation type="submission" date="2016-11" db="EMBL/GenBank/DDBJ databases">
        <authorList>
            <person name="Varghese N."/>
            <person name="Submissions S."/>
        </authorList>
    </citation>
    <scope>NUCLEOTIDE SEQUENCE [LARGE SCALE GENOMIC DNA]</scope>
    <source>
        <strain evidence="2">DSM 26134</strain>
    </source>
</reference>
<dbReference type="Proteomes" id="UP000184474">
    <property type="component" value="Unassembled WGS sequence"/>
</dbReference>
<protein>
    <recommendedName>
        <fullName evidence="3">Acyl-protein synthetase, LuxE</fullName>
    </recommendedName>
</protein>
<dbReference type="InterPro" id="IPR042099">
    <property type="entry name" value="ANL_N_sf"/>
</dbReference>
<dbReference type="Gene3D" id="3.40.50.12780">
    <property type="entry name" value="N-terminal domain of ligase-like"/>
    <property type="match status" value="1"/>
</dbReference>
<accession>A0A1M6LC66</accession>
<evidence type="ECO:0000313" key="2">
    <source>
        <dbReference type="Proteomes" id="UP000184474"/>
    </source>
</evidence>
<dbReference type="EMBL" id="FRAA01000001">
    <property type="protein sequence ID" value="SHJ68685.1"/>
    <property type="molecule type" value="Genomic_DNA"/>
</dbReference>
<keyword evidence="2" id="KW-1185">Reference proteome</keyword>
<organism evidence="1 2">
    <name type="scientific">Reichenbachiella agariperforans</name>
    <dbReference type="NCBI Taxonomy" id="156994"/>
    <lineage>
        <taxon>Bacteria</taxon>
        <taxon>Pseudomonadati</taxon>
        <taxon>Bacteroidota</taxon>
        <taxon>Cytophagia</taxon>
        <taxon>Cytophagales</taxon>
        <taxon>Reichenbachiellaceae</taxon>
        <taxon>Reichenbachiella</taxon>
    </lineage>
</organism>
<dbReference type="SUPFAM" id="SSF56801">
    <property type="entry name" value="Acetyl-CoA synthetase-like"/>
    <property type="match status" value="1"/>
</dbReference>
<evidence type="ECO:0008006" key="3">
    <source>
        <dbReference type="Google" id="ProtNLM"/>
    </source>
</evidence>
<evidence type="ECO:0000313" key="1">
    <source>
        <dbReference type="EMBL" id="SHJ68685.1"/>
    </source>
</evidence>
<sequence length="329" mass="37133">MRLINSFKQEFLKRIAGDFEEFSLALFRAQGAENAVYAQYLKGIGRTVDSVTKVEEIPFMPIEFFKYHEVKMGQWNAEKYFHSSGTTGMRKSRHLIENLSFYEQNARRIFTAFYGDPSEYTVFALLPSYQEQGHSSLIAMVDYLMKESGSSAGGYYLNNYDQLVQDIVNAMNSSRKVILFGVGYALLDLCEACKEPLDGLTIIETGGMKGRREELTKEEFYSIMKDQLGEICIDSEYGMTELLSQAYSRGGSRYYPADSMRVMVRDINDPFSIVRTGGTGGLNIIDLANIHSCAFIETKDLGRCYADGSFEVLGRIDNSEIRGCNLLVV</sequence>
<dbReference type="RefSeq" id="WP_073119733.1">
    <property type="nucleotide sequence ID" value="NZ_FRAA01000001.1"/>
</dbReference>
<proteinExistence type="predicted"/>